<dbReference type="RefSeq" id="XP_025577450.1">
    <property type="nucleotide sequence ID" value="XM_025721999.1"/>
</dbReference>
<dbReference type="EMBL" id="KZ824428">
    <property type="protein sequence ID" value="RAL03123.1"/>
    <property type="molecule type" value="Genomic_DNA"/>
</dbReference>
<dbReference type="STRING" id="1448316.A0A395H6G2"/>
<sequence>MGKFAGFRCHAQGVDTFIRAHFHTIVASHLGCELTAAWIMARNHNCQSGLPLSPEIANILQSVNARRARVTSILCESYRISSIALLQLAPYGARQSLHSSVEQCLASLQTESSKLDDWHSALPQSELPIDPSFASFQAASHSQEFIRPLLFTSHLLAMNYAYYLSGRIMQCTALFHPHSHLRLDRQTCLRENVYSIGISSLLACCVLRCHEMTFIKWVENWLRGWRELDTLEEGSFPIAQALEVTRLVREEKDAGNEVYAVALPEDDGGGGGKFTSYCSQQFDRLVLVGRRSDTGRLYSEMVPVWIG</sequence>
<organism evidence="1 2">
    <name type="scientific">Aspergillus ibericus CBS 121593</name>
    <dbReference type="NCBI Taxonomy" id="1448316"/>
    <lineage>
        <taxon>Eukaryota</taxon>
        <taxon>Fungi</taxon>
        <taxon>Dikarya</taxon>
        <taxon>Ascomycota</taxon>
        <taxon>Pezizomycotina</taxon>
        <taxon>Eurotiomycetes</taxon>
        <taxon>Eurotiomycetidae</taxon>
        <taxon>Eurotiales</taxon>
        <taxon>Aspergillaceae</taxon>
        <taxon>Aspergillus</taxon>
        <taxon>Aspergillus subgen. Circumdati</taxon>
    </lineage>
</organism>
<dbReference type="AlphaFoldDB" id="A0A395H6G2"/>
<evidence type="ECO:0000313" key="2">
    <source>
        <dbReference type="Proteomes" id="UP000249402"/>
    </source>
</evidence>
<accession>A0A395H6G2</accession>
<dbReference type="GeneID" id="37226864"/>
<dbReference type="VEuPathDB" id="FungiDB:BO80DRAFT_453336"/>
<reference evidence="1 2" key="1">
    <citation type="submission" date="2018-02" db="EMBL/GenBank/DDBJ databases">
        <title>The genomes of Aspergillus section Nigri reveals drivers in fungal speciation.</title>
        <authorList>
            <consortium name="DOE Joint Genome Institute"/>
            <person name="Vesth T.C."/>
            <person name="Nybo J."/>
            <person name="Theobald S."/>
            <person name="Brandl J."/>
            <person name="Frisvad J.C."/>
            <person name="Nielsen K.F."/>
            <person name="Lyhne E.K."/>
            <person name="Kogle M.E."/>
            <person name="Kuo A."/>
            <person name="Riley R."/>
            <person name="Clum A."/>
            <person name="Nolan M."/>
            <person name="Lipzen A."/>
            <person name="Salamov A."/>
            <person name="Henrissat B."/>
            <person name="Wiebenga A."/>
            <person name="De vries R.P."/>
            <person name="Grigoriev I.V."/>
            <person name="Mortensen U.H."/>
            <person name="Andersen M.R."/>
            <person name="Baker S.E."/>
        </authorList>
    </citation>
    <scope>NUCLEOTIDE SEQUENCE [LARGE SCALE GENOMIC DNA]</scope>
    <source>
        <strain evidence="1 2">CBS 121593</strain>
    </source>
</reference>
<proteinExistence type="predicted"/>
<evidence type="ECO:0000313" key="1">
    <source>
        <dbReference type="EMBL" id="RAL03123.1"/>
    </source>
</evidence>
<gene>
    <name evidence="1" type="ORF">BO80DRAFT_453336</name>
</gene>
<dbReference type="Proteomes" id="UP000249402">
    <property type="component" value="Unassembled WGS sequence"/>
</dbReference>
<dbReference type="OrthoDB" id="39175at2759"/>
<protein>
    <recommendedName>
        <fullName evidence="3">Transcription factor domain-containing protein</fullName>
    </recommendedName>
</protein>
<evidence type="ECO:0008006" key="3">
    <source>
        <dbReference type="Google" id="ProtNLM"/>
    </source>
</evidence>
<name>A0A395H6G2_9EURO</name>
<keyword evidence="2" id="KW-1185">Reference proteome</keyword>